<dbReference type="OrthoDB" id="53254at2"/>
<name>A0A0K1PMC4_9BACT</name>
<dbReference type="Proteomes" id="UP000064967">
    <property type="component" value="Chromosome"/>
</dbReference>
<protein>
    <submittedName>
        <fullName evidence="3">Uncharacterized protein</fullName>
    </submittedName>
</protein>
<evidence type="ECO:0000313" key="4">
    <source>
        <dbReference type="Proteomes" id="UP000064967"/>
    </source>
</evidence>
<keyword evidence="2" id="KW-0732">Signal</keyword>
<dbReference type="STRING" id="1391654.AKJ09_00903"/>
<evidence type="ECO:0000313" key="3">
    <source>
        <dbReference type="EMBL" id="AKU94239.1"/>
    </source>
</evidence>
<organism evidence="3 4">
    <name type="scientific">Labilithrix luteola</name>
    <dbReference type="NCBI Taxonomy" id="1391654"/>
    <lineage>
        <taxon>Bacteria</taxon>
        <taxon>Pseudomonadati</taxon>
        <taxon>Myxococcota</taxon>
        <taxon>Polyangia</taxon>
        <taxon>Polyangiales</taxon>
        <taxon>Labilitrichaceae</taxon>
        <taxon>Labilithrix</taxon>
    </lineage>
</organism>
<dbReference type="AlphaFoldDB" id="A0A0K1PMC4"/>
<proteinExistence type="predicted"/>
<evidence type="ECO:0000256" key="1">
    <source>
        <dbReference type="SAM" id="MobiDB-lite"/>
    </source>
</evidence>
<sequence length="437" mass="47610">MRRLILLFGVTVGIATAVACASSEEQPKAAESDAGPSTPILEAGPRPDEDVDSAVSPPTCSDAGWCITSMPDIDLVFKDVWVFPTRAFAIAESPTVGVKVLEWEDSRASWQYIDDATQNEPGYGEYAGAIWAASENEVFYAVSKGTIYHGIRESTAGPWTWARQSLPDNAPDVGTNHDHGHPYYQQLVANNRPTQYPALGVWGTGPNEVYAWYSNTVFRWSRVDGGPPAWIADYVADDVDDPFEHFYVLSVNGKSADDVWVSLARDRYWGACAVVLHKTPSAYERVADGVVQGDNTCTPRDGISMVGGAEGWITDLQIEGPNRVVGLKGTRDAVRLEMDGDGGLTTAVSTVPRTVSQQPLWSFWAGQGGQEGQRWLTGWGMVVREKGGDPWDGGTFTLSTISLNGAPLDRPMYRIRGSSNENLWAMGFRNALHKTTP</sequence>
<dbReference type="RefSeq" id="WP_146645866.1">
    <property type="nucleotide sequence ID" value="NZ_CP012333.1"/>
</dbReference>
<feature type="region of interest" description="Disordered" evidence="1">
    <location>
        <begin position="23"/>
        <end position="57"/>
    </location>
</feature>
<gene>
    <name evidence="3" type="ORF">AKJ09_00903</name>
</gene>
<keyword evidence="4" id="KW-1185">Reference proteome</keyword>
<accession>A0A0K1PMC4</accession>
<evidence type="ECO:0000256" key="2">
    <source>
        <dbReference type="SAM" id="SignalP"/>
    </source>
</evidence>
<reference evidence="3 4" key="1">
    <citation type="submission" date="2015-08" db="EMBL/GenBank/DDBJ databases">
        <authorList>
            <person name="Babu N.S."/>
            <person name="Beckwith C.J."/>
            <person name="Beseler K.G."/>
            <person name="Brison A."/>
            <person name="Carone J.V."/>
            <person name="Caskin T.P."/>
            <person name="Diamond M."/>
            <person name="Durham M.E."/>
            <person name="Foxe J.M."/>
            <person name="Go M."/>
            <person name="Henderson B.A."/>
            <person name="Jones I.B."/>
            <person name="McGettigan J.A."/>
            <person name="Micheletti S.J."/>
            <person name="Nasrallah M.E."/>
            <person name="Ortiz D."/>
            <person name="Piller C.R."/>
            <person name="Privatt S.R."/>
            <person name="Schneider S.L."/>
            <person name="Sharp S."/>
            <person name="Smith T.C."/>
            <person name="Stanton J.D."/>
            <person name="Ullery H.E."/>
            <person name="Wilson R.J."/>
            <person name="Serrano M.G."/>
            <person name="Buck G."/>
            <person name="Lee V."/>
            <person name="Wang Y."/>
            <person name="Carvalho R."/>
            <person name="Voegtly L."/>
            <person name="Shi R."/>
            <person name="Duckworth R."/>
            <person name="Johnson A."/>
            <person name="Loviza R."/>
            <person name="Walstead R."/>
            <person name="Shah Z."/>
            <person name="Kiflezghi M."/>
            <person name="Wade K."/>
            <person name="Ball S.L."/>
            <person name="Bradley K.W."/>
            <person name="Asai D.J."/>
            <person name="Bowman C.A."/>
            <person name="Russell D.A."/>
            <person name="Pope W.H."/>
            <person name="Jacobs-Sera D."/>
            <person name="Hendrix R.W."/>
            <person name="Hatfull G.F."/>
        </authorList>
    </citation>
    <scope>NUCLEOTIDE SEQUENCE [LARGE SCALE GENOMIC DNA]</scope>
    <source>
        <strain evidence="3 4">DSM 27648</strain>
    </source>
</reference>
<dbReference type="KEGG" id="llu:AKJ09_00903"/>
<feature type="chain" id="PRO_5005465960" evidence="2">
    <location>
        <begin position="22"/>
        <end position="437"/>
    </location>
</feature>
<feature type="signal peptide" evidence="2">
    <location>
        <begin position="1"/>
        <end position="21"/>
    </location>
</feature>
<dbReference type="PROSITE" id="PS51257">
    <property type="entry name" value="PROKAR_LIPOPROTEIN"/>
    <property type="match status" value="1"/>
</dbReference>
<dbReference type="EMBL" id="CP012333">
    <property type="protein sequence ID" value="AKU94239.1"/>
    <property type="molecule type" value="Genomic_DNA"/>
</dbReference>